<evidence type="ECO:0000313" key="1">
    <source>
        <dbReference type="EMBL" id="OGF53594.1"/>
    </source>
</evidence>
<sequence length="112" mass="12263">MSVAVSATGLAIGELQSPSGLPADRPLVMNDQANYRSTLDTLPVTGEDGPAEVLVLGRHRQNPSERRPFDQKHLALNPPGVPELKQLDQFVNDLSRWLRAYPDLDKGHITPS</sequence>
<dbReference type="EMBL" id="MFGX01000101">
    <property type="protein sequence ID" value="OGF53594.1"/>
    <property type="molecule type" value="Genomic_DNA"/>
</dbReference>
<organism evidence="1 2">
    <name type="scientific">Fraserbacteria sp. (strain RBG_16_55_9)</name>
    <dbReference type="NCBI Taxonomy" id="1817864"/>
    <lineage>
        <taxon>Bacteria</taxon>
        <taxon>Candidatus Fraseribacteriota</taxon>
    </lineage>
</organism>
<gene>
    <name evidence="1" type="ORF">A2Z21_01730</name>
</gene>
<comment type="caution">
    <text evidence="1">The sequence shown here is derived from an EMBL/GenBank/DDBJ whole genome shotgun (WGS) entry which is preliminary data.</text>
</comment>
<proteinExistence type="predicted"/>
<name>A0A1F5UR06_FRAXR</name>
<evidence type="ECO:0000313" key="2">
    <source>
        <dbReference type="Proteomes" id="UP000179157"/>
    </source>
</evidence>
<protein>
    <submittedName>
        <fullName evidence="1">Uncharacterized protein</fullName>
    </submittedName>
</protein>
<accession>A0A1F5UR06</accession>
<dbReference type="Proteomes" id="UP000179157">
    <property type="component" value="Unassembled WGS sequence"/>
</dbReference>
<reference evidence="1 2" key="1">
    <citation type="journal article" date="2016" name="Nat. Commun.">
        <title>Thousands of microbial genomes shed light on interconnected biogeochemical processes in an aquifer system.</title>
        <authorList>
            <person name="Anantharaman K."/>
            <person name="Brown C.T."/>
            <person name="Hug L.A."/>
            <person name="Sharon I."/>
            <person name="Castelle C.J."/>
            <person name="Probst A.J."/>
            <person name="Thomas B.C."/>
            <person name="Singh A."/>
            <person name="Wilkins M.J."/>
            <person name="Karaoz U."/>
            <person name="Brodie E.L."/>
            <person name="Williams K.H."/>
            <person name="Hubbard S.S."/>
            <person name="Banfield J.F."/>
        </authorList>
    </citation>
    <scope>NUCLEOTIDE SEQUENCE [LARGE SCALE GENOMIC DNA]</scope>
    <source>
        <strain evidence="2">RBG_16_55_9</strain>
    </source>
</reference>
<dbReference type="AlphaFoldDB" id="A0A1F5UR06"/>